<gene>
    <name evidence="1" type="ORF">SPRG_08932</name>
</gene>
<dbReference type="VEuPathDB" id="FungiDB:SPRG_08932"/>
<protein>
    <recommendedName>
        <fullName evidence="3">F-box domain-containing protein</fullName>
    </recommendedName>
</protein>
<evidence type="ECO:0000313" key="1">
    <source>
        <dbReference type="EMBL" id="KDO25633.1"/>
    </source>
</evidence>
<evidence type="ECO:0008006" key="3">
    <source>
        <dbReference type="Google" id="ProtNLM"/>
    </source>
</evidence>
<accession>A0A067C543</accession>
<dbReference type="SUPFAM" id="SSF52047">
    <property type="entry name" value="RNI-like"/>
    <property type="match status" value="1"/>
</dbReference>
<keyword evidence="2" id="KW-1185">Reference proteome</keyword>
<dbReference type="OrthoDB" id="10369541at2759"/>
<dbReference type="RefSeq" id="XP_012203666.1">
    <property type="nucleotide sequence ID" value="XM_012348276.1"/>
</dbReference>
<evidence type="ECO:0000313" key="2">
    <source>
        <dbReference type="Proteomes" id="UP000030745"/>
    </source>
</evidence>
<dbReference type="GeneID" id="24131134"/>
<proteinExistence type="predicted"/>
<reference evidence="1 2" key="1">
    <citation type="journal article" date="2013" name="PLoS Genet.">
        <title>Distinctive expansion of potential virulence genes in the genome of the oomycete fish pathogen Saprolegnia parasitica.</title>
        <authorList>
            <person name="Jiang R.H."/>
            <person name="de Bruijn I."/>
            <person name="Haas B.J."/>
            <person name="Belmonte R."/>
            <person name="Lobach L."/>
            <person name="Christie J."/>
            <person name="van den Ackerveken G."/>
            <person name="Bottin A."/>
            <person name="Bulone V."/>
            <person name="Diaz-Moreno S.M."/>
            <person name="Dumas B."/>
            <person name="Fan L."/>
            <person name="Gaulin E."/>
            <person name="Govers F."/>
            <person name="Grenville-Briggs L.J."/>
            <person name="Horner N.R."/>
            <person name="Levin J.Z."/>
            <person name="Mammella M."/>
            <person name="Meijer H.J."/>
            <person name="Morris P."/>
            <person name="Nusbaum C."/>
            <person name="Oome S."/>
            <person name="Phillips A.J."/>
            <person name="van Rooyen D."/>
            <person name="Rzeszutek E."/>
            <person name="Saraiva M."/>
            <person name="Secombes C.J."/>
            <person name="Seidl M.F."/>
            <person name="Snel B."/>
            <person name="Stassen J.H."/>
            <person name="Sykes S."/>
            <person name="Tripathy S."/>
            <person name="van den Berg H."/>
            <person name="Vega-Arreguin J.C."/>
            <person name="Wawra S."/>
            <person name="Young S.K."/>
            <person name="Zeng Q."/>
            <person name="Dieguez-Uribeondo J."/>
            <person name="Russ C."/>
            <person name="Tyler B.M."/>
            <person name="van West P."/>
        </authorList>
    </citation>
    <scope>NUCLEOTIDE SEQUENCE [LARGE SCALE GENOMIC DNA]</scope>
    <source>
        <strain evidence="1 2">CBS 223.65</strain>
    </source>
</reference>
<dbReference type="OMA" id="VAHMGSH"/>
<dbReference type="Gene3D" id="3.80.10.10">
    <property type="entry name" value="Ribonuclease Inhibitor"/>
    <property type="match status" value="1"/>
</dbReference>
<dbReference type="Proteomes" id="UP000030745">
    <property type="component" value="Unassembled WGS sequence"/>
</dbReference>
<organism evidence="1 2">
    <name type="scientific">Saprolegnia parasitica (strain CBS 223.65)</name>
    <dbReference type="NCBI Taxonomy" id="695850"/>
    <lineage>
        <taxon>Eukaryota</taxon>
        <taxon>Sar</taxon>
        <taxon>Stramenopiles</taxon>
        <taxon>Oomycota</taxon>
        <taxon>Saprolegniomycetes</taxon>
        <taxon>Saprolegniales</taxon>
        <taxon>Saprolegniaceae</taxon>
        <taxon>Saprolegnia</taxon>
    </lineage>
</organism>
<dbReference type="AlphaFoldDB" id="A0A067C543"/>
<name>A0A067C543_SAPPC</name>
<dbReference type="InterPro" id="IPR032675">
    <property type="entry name" value="LRR_dom_sf"/>
</dbReference>
<dbReference type="EMBL" id="KK583230">
    <property type="protein sequence ID" value="KDO25633.1"/>
    <property type="molecule type" value="Genomic_DNA"/>
</dbReference>
<sequence>MAAIASNADLVEKVAGFVACPFGLHALLALLPFESLSLPYQSLWTLSNAVPLCHLWPQLRAAVLTSPGHAVAAAELMALRPIVRIDTSHVPRFPFLRHASTRVALRSSATLSTVAHMGSHGGIVELSLALRTDATLHDIALARRVLASFAHLRVLELSWITSQTGVVLSPLLATIARLPRLADLTIACPGVHGLPHFAVTFLLAWLGTSRAEALRLRDVDLGDAACEALARALHASRSLRVLDLDDSNGVAFDFMQTPLPLTLRRLALTKGFAIVGAFLPSALQQSRLETLHVDATATPGLLDTLRTLPTLHRLSHLRLSLHQLDADTADCLAQVLPRIQSLVTLELEWTEAAAVPEFHRCARLQRLALRGPNGSGAAWLIPPTLRHLCLRGADGASVASDAAVVVCCAPPVRLCAFFQPCH</sequence>
<dbReference type="KEGG" id="spar:SPRG_08932"/>